<name>A0AAV9G3I3_9PEZI</name>
<evidence type="ECO:0000256" key="1">
    <source>
        <dbReference type="ARBA" id="ARBA00006484"/>
    </source>
</evidence>
<dbReference type="InterPro" id="IPR036291">
    <property type="entry name" value="NAD(P)-bd_dom_sf"/>
</dbReference>
<comment type="caution">
    <text evidence="3">The sequence shown here is derived from an EMBL/GenBank/DDBJ whole genome shotgun (WGS) entry which is preliminary data.</text>
</comment>
<protein>
    <submittedName>
        <fullName evidence="3">NAD(P)-binding protein</fullName>
    </submittedName>
</protein>
<dbReference type="Pfam" id="PF00106">
    <property type="entry name" value="adh_short"/>
    <property type="match status" value="1"/>
</dbReference>
<accession>A0AAV9G3I3</accession>
<dbReference type="AlphaFoldDB" id="A0AAV9G3I3"/>
<keyword evidence="4" id="KW-1185">Reference proteome</keyword>
<sequence>MDSATPGTIFVTGANGGLGSAIAKVIVGSSELSKLHGIYSVRNVKTASTLKASLGHTDSSHQHDVVALDLSELANVRDVAAKINQQVADGSLAPIRALVLNAAFQEHTTQTFTVDGFDMSFQCNYLSHWLLTLLLLQSLDKERGRIIVISSCGHDAYDRRQAALGIFKEERWKIMFNSTESLAKGTWSSPTEDPTGLGGMRRYCASKQCLVMMLYELQRRLTNDPTLSNICVLGLDPGGMPTTILHRGNFVMSVISAKDVLRAAFDVETLGQRPRAAYLNGAELWESSAESRDEGKQRQLWLDSVKLTGLQLGHTVLLAWD</sequence>
<reference evidence="3" key="2">
    <citation type="submission" date="2023-05" db="EMBL/GenBank/DDBJ databases">
        <authorList>
            <consortium name="Lawrence Berkeley National Laboratory"/>
            <person name="Steindorff A."/>
            <person name="Hensen N."/>
            <person name="Bonometti L."/>
            <person name="Westerberg I."/>
            <person name="Brannstrom I.O."/>
            <person name="Guillou S."/>
            <person name="Cros-Aarteil S."/>
            <person name="Calhoun S."/>
            <person name="Haridas S."/>
            <person name="Kuo A."/>
            <person name="Mondo S."/>
            <person name="Pangilinan J."/>
            <person name="Riley R."/>
            <person name="Labutti K."/>
            <person name="Andreopoulos B."/>
            <person name="Lipzen A."/>
            <person name="Chen C."/>
            <person name="Yanf M."/>
            <person name="Daum C."/>
            <person name="Ng V."/>
            <person name="Clum A."/>
            <person name="Ohm R."/>
            <person name="Martin F."/>
            <person name="Silar P."/>
            <person name="Natvig D."/>
            <person name="Lalanne C."/>
            <person name="Gautier V."/>
            <person name="Ament-Velasquez S.L."/>
            <person name="Kruys A."/>
            <person name="Hutchinson M.I."/>
            <person name="Powell A.J."/>
            <person name="Barry K."/>
            <person name="Miller A.N."/>
            <person name="Grigoriev I.V."/>
            <person name="Debuchy R."/>
            <person name="Gladieux P."/>
            <person name="Thoren M.H."/>
            <person name="Johannesson H."/>
        </authorList>
    </citation>
    <scope>NUCLEOTIDE SEQUENCE</scope>
    <source>
        <strain evidence="3">PSN243</strain>
    </source>
</reference>
<evidence type="ECO:0000256" key="2">
    <source>
        <dbReference type="ARBA" id="ARBA00023002"/>
    </source>
</evidence>
<dbReference type="Gene3D" id="3.40.50.720">
    <property type="entry name" value="NAD(P)-binding Rossmann-like Domain"/>
    <property type="match status" value="1"/>
</dbReference>
<dbReference type="EMBL" id="MU866011">
    <property type="protein sequence ID" value="KAK4442605.1"/>
    <property type="molecule type" value="Genomic_DNA"/>
</dbReference>
<proteinExistence type="inferred from homology"/>
<dbReference type="PANTHER" id="PTHR24320">
    <property type="entry name" value="RETINOL DEHYDROGENASE"/>
    <property type="match status" value="1"/>
</dbReference>
<dbReference type="Proteomes" id="UP001321760">
    <property type="component" value="Unassembled WGS sequence"/>
</dbReference>
<comment type="similarity">
    <text evidence="1">Belongs to the short-chain dehydrogenases/reductases (SDR) family.</text>
</comment>
<gene>
    <name evidence="3" type="ORF">QBC34DRAFT_488763</name>
</gene>
<dbReference type="GO" id="GO:0016491">
    <property type="term" value="F:oxidoreductase activity"/>
    <property type="evidence" value="ECO:0007669"/>
    <property type="project" value="UniProtKB-KW"/>
</dbReference>
<reference evidence="3" key="1">
    <citation type="journal article" date="2023" name="Mol. Phylogenet. Evol.">
        <title>Genome-scale phylogeny and comparative genomics of the fungal order Sordariales.</title>
        <authorList>
            <person name="Hensen N."/>
            <person name="Bonometti L."/>
            <person name="Westerberg I."/>
            <person name="Brannstrom I.O."/>
            <person name="Guillou S."/>
            <person name="Cros-Aarteil S."/>
            <person name="Calhoun S."/>
            <person name="Haridas S."/>
            <person name="Kuo A."/>
            <person name="Mondo S."/>
            <person name="Pangilinan J."/>
            <person name="Riley R."/>
            <person name="LaButti K."/>
            <person name="Andreopoulos B."/>
            <person name="Lipzen A."/>
            <person name="Chen C."/>
            <person name="Yan M."/>
            <person name="Daum C."/>
            <person name="Ng V."/>
            <person name="Clum A."/>
            <person name="Steindorff A."/>
            <person name="Ohm R.A."/>
            <person name="Martin F."/>
            <person name="Silar P."/>
            <person name="Natvig D.O."/>
            <person name="Lalanne C."/>
            <person name="Gautier V."/>
            <person name="Ament-Velasquez S.L."/>
            <person name="Kruys A."/>
            <person name="Hutchinson M.I."/>
            <person name="Powell A.J."/>
            <person name="Barry K."/>
            <person name="Miller A.N."/>
            <person name="Grigoriev I.V."/>
            <person name="Debuchy R."/>
            <person name="Gladieux P."/>
            <person name="Hiltunen Thoren M."/>
            <person name="Johannesson H."/>
        </authorList>
    </citation>
    <scope>NUCLEOTIDE SEQUENCE</scope>
    <source>
        <strain evidence="3">PSN243</strain>
    </source>
</reference>
<evidence type="ECO:0000313" key="4">
    <source>
        <dbReference type="Proteomes" id="UP001321760"/>
    </source>
</evidence>
<keyword evidence="2" id="KW-0560">Oxidoreductase</keyword>
<organism evidence="3 4">
    <name type="scientific">Podospora aff. communis PSN243</name>
    <dbReference type="NCBI Taxonomy" id="3040156"/>
    <lineage>
        <taxon>Eukaryota</taxon>
        <taxon>Fungi</taxon>
        <taxon>Dikarya</taxon>
        <taxon>Ascomycota</taxon>
        <taxon>Pezizomycotina</taxon>
        <taxon>Sordariomycetes</taxon>
        <taxon>Sordariomycetidae</taxon>
        <taxon>Sordariales</taxon>
        <taxon>Podosporaceae</taxon>
        <taxon>Podospora</taxon>
    </lineage>
</organism>
<dbReference type="SUPFAM" id="SSF51735">
    <property type="entry name" value="NAD(P)-binding Rossmann-fold domains"/>
    <property type="match status" value="1"/>
</dbReference>
<dbReference type="InterPro" id="IPR002347">
    <property type="entry name" value="SDR_fam"/>
</dbReference>
<evidence type="ECO:0000313" key="3">
    <source>
        <dbReference type="EMBL" id="KAK4442605.1"/>
    </source>
</evidence>
<dbReference type="PANTHER" id="PTHR24320:SF152">
    <property type="entry name" value="SHORT-CHAIN DEHYDROGENASE_REDUCTASE FAMILY PROTEIN"/>
    <property type="match status" value="1"/>
</dbReference>
<dbReference type="PRINTS" id="PR00081">
    <property type="entry name" value="GDHRDH"/>
</dbReference>